<dbReference type="GO" id="GO:0016020">
    <property type="term" value="C:membrane"/>
    <property type="evidence" value="ECO:0007669"/>
    <property type="project" value="UniProtKB-SubCell"/>
</dbReference>
<evidence type="ECO:0000256" key="5">
    <source>
        <dbReference type="ARBA" id="ARBA00023136"/>
    </source>
</evidence>
<feature type="transmembrane region" description="Helical" evidence="6">
    <location>
        <begin position="290"/>
        <end position="309"/>
    </location>
</feature>
<feature type="transmembrane region" description="Helical" evidence="6">
    <location>
        <begin position="73"/>
        <end position="94"/>
    </location>
</feature>
<evidence type="ECO:0000256" key="2">
    <source>
        <dbReference type="ARBA" id="ARBA00009773"/>
    </source>
</evidence>
<keyword evidence="8" id="KW-1185">Reference proteome</keyword>
<comment type="caution">
    <text evidence="7">The sequence shown here is derived from an EMBL/GenBank/DDBJ whole genome shotgun (WGS) entry which is preliminary data.</text>
</comment>
<evidence type="ECO:0000256" key="4">
    <source>
        <dbReference type="ARBA" id="ARBA00022989"/>
    </source>
</evidence>
<organism evidence="7 8">
    <name type="scientific">Desulfobaculum xiamenense</name>
    <dbReference type="NCBI Taxonomy" id="995050"/>
    <lineage>
        <taxon>Bacteria</taxon>
        <taxon>Pseudomonadati</taxon>
        <taxon>Thermodesulfobacteriota</taxon>
        <taxon>Desulfovibrionia</taxon>
        <taxon>Desulfovibrionales</taxon>
        <taxon>Desulfovibrionaceae</taxon>
        <taxon>Desulfobaculum</taxon>
    </lineage>
</organism>
<dbReference type="Pfam" id="PF01594">
    <property type="entry name" value="AI-2E_transport"/>
    <property type="match status" value="1"/>
</dbReference>
<protein>
    <submittedName>
        <fullName evidence="7">Putative PurR-regulated permease PerM</fullName>
    </submittedName>
</protein>
<feature type="transmembrane region" description="Helical" evidence="6">
    <location>
        <begin position="169"/>
        <end position="191"/>
    </location>
</feature>
<proteinExistence type="inferred from homology"/>
<comment type="subcellular location">
    <subcellularLocation>
        <location evidence="1">Membrane</location>
        <topology evidence="1">Multi-pass membrane protein</topology>
    </subcellularLocation>
</comment>
<evidence type="ECO:0000256" key="6">
    <source>
        <dbReference type="SAM" id="Phobius"/>
    </source>
</evidence>
<evidence type="ECO:0000256" key="1">
    <source>
        <dbReference type="ARBA" id="ARBA00004141"/>
    </source>
</evidence>
<evidence type="ECO:0000256" key="3">
    <source>
        <dbReference type="ARBA" id="ARBA00022692"/>
    </source>
</evidence>
<dbReference type="AlphaFoldDB" id="A0A846QLD2"/>
<keyword evidence="4 6" id="KW-1133">Transmembrane helix</keyword>
<sequence>MNHSSGSGLGWPTRHGKRYYSLFLFALILFALYMAYRVFSPFLHAIIFSGVLAAIFTPLFTRISARIGGHDNIAAGIVVLLVTVCIFIPAFLFLTGLATQAAQSVAQITNWIRHTNFESLLAQSRMDAVLAWVDAQLPFIHLEDIDIQSGLLRFSRQVGEVSIQLGTSLLTNAFSVLLHSLIMLFILFFLLRDGRRVIATVKYLSPLREAQEDSIIHSLRRVSRSVLVGGLLVAVLQGTVGGIGLAVVEIPALFWGTMMGFSSLIPVLGTGLVWVPASVYLLIIGHWKAALFLVLWCGILVTSIDTFLRPYFMKGASGMPLLYIFLSVIGGLQAFGPAGLLYGPLSLAFAMVMLRIYGEEYRDLLEEHDEPHAEVDGN</sequence>
<accession>A0A846QLD2</accession>
<dbReference type="EMBL" id="JAATJA010000003">
    <property type="protein sequence ID" value="NJB68978.1"/>
    <property type="molecule type" value="Genomic_DNA"/>
</dbReference>
<name>A0A846QLD2_9BACT</name>
<dbReference type="PANTHER" id="PTHR21716:SF4">
    <property type="entry name" value="TRANSMEMBRANE PROTEIN 245"/>
    <property type="match status" value="1"/>
</dbReference>
<keyword evidence="5 6" id="KW-0472">Membrane</keyword>
<feature type="transmembrane region" description="Helical" evidence="6">
    <location>
        <begin position="260"/>
        <end position="283"/>
    </location>
</feature>
<dbReference type="Proteomes" id="UP000580856">
    <property type="component" value="Unassembled WGS sequence"/>
</dbReference>
<dbReference type="InterPro" id="IPR002549">
    <property type="entry name" value="AI-2E-like"/>
</dbReference>
<evidence type="ECO:0000313" key="7">
    <source>
        <dbReference type="EMBL" id="NJB68978.1"/>
    </source>
</evidence>
<dbReference type="RefSeq" id="WP_167942070.1">
    <property type="nucleotide sequence ID" value="NZ_JAATJA010000003.1"/>
</dbReference>
<feature type="transmembrane region" description="Helical" evidence="6">
    <location>
        <begin position="42"/>
        <end position="61"/>
    </location>
</feature>
<keyword evidence="3 6" id="KW-0812">Transmembrane</keyword>
<comment type="similarity">
    <text evidence="2">Belongs to the autoinducer-2 exporter (AI-2E) (TC 2.A.86) family.</text>
</comment>
<feature type="transmembrane region" description="Helical" evidence="6">
    <location>
        <begin position="321"/>
        <end position="354"/>
    </location>
</feature>
<evidence type="ECO:0000313" key="8">
    <source>
        <dbReference type="Proteomes" id="UP000580856"/>
    </source>
</evidence>
<dbReference type="PANTHER" id="PTHR21716">
    <property type="entry name" value="TRANSMEMBRANE PROTEIN"/>
    <property type="match status" value="1"/>
</dbReference>
<feature type="transmembrane region" description="Helical" evidence="6">
    <location>
        <begin position="226"/>
        <end position="248"/>
    </location>
</feature>
<reference evidence="7 8" key="1">
    <citation type="submission" date="2020-03" db="EMBL/GenBank/DDBJ databases">
        <title>Genomic Encyclopedia of Type Strains, Phase IV (KMG-IV): sequencing the most valuable type-strain genomes for metagenomic binning, comparative biology and taxonomic classification.</title>
        <authorList>
            <person name="Goeker M."/>
        </authorList>
    </citation>
    <scope>NUCLEOTIDE SEQUENCE [LARGE SCALE GENOMIC DNA]</scope>
    <source>
        <strain evidence="7 8">DSM 24233</strain>
    </source>
</reference>
<feature type="transmembrane region" description="Helical" evidence="6">
    <location>
        <begin position="19"/>
        <end position="36"/>
    </location>
</feature>
<gene>
    <name evidence="7" type="ORF">GGQ74_002672</name>
</gene>